<evidence type="ECO:0000256" key="1">
    <source>
        <dbReference type="SAM" id="Phobius"/>
    </source>
</evidence>
<evidence type="ECO:0000313" key="2">
    <source>
        <dbReference type="EMBL" id="MFC6295704.1"/>
    </source>
</evidence>
<keyword evidence="1" id="KW-1133">Transmembrane helix</keyword>
<feature type="transmembrane region" description="Helical" evidence="1">
    <location>
        <begin position="77"/>
        <end position="97"/>
    </location>
</feature>
<keyword evidence="1" id="KW-0472">Membrane</keyword>
<organism evidence="2 3">
    <name type="scientific">Lactiplantibacillus daoliensis</name>
    <dbReference type="NCBI Taxonomy" id="2559916"/>
    <lineage>
        <taxon>Bacteria</taxon>
        <taxon>Bacillati</taxon>
        <taxon>Bacillota</taxon>
        <taxon>Bacilli</taxon>
        <taxon>Lactobacillales</taxon>
        <taxon>Lactobacillaceae</taxon>
        <taxon>Lactiplantibacillus</taxon>
    </lineage>
</organism>
<keyword evidence="1" id="KW-0812">Transmembrane</keyword>
<reference evidence="3" key="1">
    <citation type="journal article" date="2019" name="Int. J. Syst. Evol. Microbiol.">
        <title>The Global Catalogue of Microorganisms (GCM) 10K type strain sequencing project: providing services to taxonomists for standard genome sequencing and annotation.</title>
        <authorList>
            <consortium name="The Broad Institute Genomics Platform"/>
            <consortium name="The Broad Institute Genome Sequencing Center for Infectious Disease"/>
            <person name="Wu L."/>
            <person name="Ma J."/>
        </authorList>
    </citation>
    <scope>NUCLEOTIDE SEQUENCE [LARGE SCALE GENOMIC DNA]</scope>
    <source>
        <strain evidence="3">CCM 8934</strain>
    </source>
</reference>
<protein>
    <recommendedName>
        <fullName evidence="4">DUF3899 domain-containing protein</fullName>
    </recommendedName>
</protein>
<name>A0ABW1UJ76_9LACO</name>
<proteinExistence type="predicted"/>
<sequence length="99" mass="11107">MIIVLGLGYSIVGLFITGHFFDLLVGLVIFLLGYMCGLWQYERLLFAATKYWQSEGTAEAPFTLSLTDTSLPELKHYFNKVLMITILLSVVMLLLILGS</sequence>
<dbReference type="Proteomes" id="UP001596227">
    <property type="component" value="Unassembled WGS sequence"/>
</dbReference>
<evidence type="ECO:0008006" key="4">
    <source>
        <dbReference type="Google" id="ProtNLM"/>
    </source>
</evidence>
<dbReference type="RefSeq" id="WP_137607948.1">
    <property type="nucleotide sequence ID" value="NZ_BJDH01000010.1"/>
</dbReference>
<comment type="caution">
    <text evidence="2">The sequence shown here is derived from an EMBL/GenBank/DDBJ whole genome shotgun (WGS) entry which is preliminary data.</text>
</comment>
<dbReference type="EMBL" id="JBHSSB010000030">
    <property type="protein sequence ID" value="MFC6295704.1"/>
    <property type="molecule type" value="Genomic_DNA"/>
</dbReference>
<gene>
    <name evidence="2" type="ORF">ACFQH1_10875</name>
</gene>
<keyword evidence="3" id="KW-1185">Reference proteome</keyword>
<accession>A0ABW1UJ76</accession>
<feature type="transmembrane region" description="Helical" evidence="1">
    <location>
        <begin position="12"/>
        <end position="35"/>
    </location>
</feature>
<evidence type="ECO:0000313" key="3">
    <source>
        <dbReference type="Proteomes" id="UP001596227"/>
    </source>
</evidence>